<keyword evidence="5 8" id="KW-0547">Nucleotide-binding</keyword>
<comment type="similarity">
    <text evidence="2 8">Belongs to the glutamate--cysteine ligase type 1 family. Type 1 subfamily.</text>
</comment>
<dbReference type="SUPFAM" id="SSF55931">
    <property type="entry name" value="Glutamine synthetase/guanido kinase"/>
    <property type="match status" value="1"/>
</dbReference>
<dbReference type="EC" id="6.3.2.2" evidence="8"/>
<evidence type="ECO:0000256" key="3">
    <source>
        <dbReference type="ARBA" id="ARBA00022598"/>
    </source>
</evidence>
<comment type="catalytic activity">
    <reaction evidence="7 8 9">
        <text>L-cysteine + L-glutamate + ATP = gamma-L-glutamyl-L-cysteine + ADP + phosphate + H(+)</text>
        <dbReference type="Rhea" id="RHEA:13285"/>
        <dbReference type="ChEBI" id="CHEBI:15378"/>
        <dbReference type="ChEBI" id="CHEBI:29985"/>
        <dbReference type="ChEBI" id="CHEBI:30616"/>
        <dbReference type="ChEBI" id="CHEBI:35235"/>
        <dbReference type="ChEBI" id="CHEBI:43474"/>
        <dbReference type="ChEBI" id="CHEBI:58173"/>
        <dbReference type="ChEBI" id="CHEBI:456216"/>
        <dbReference type="EC" id="6.3.2.2"/>
    </reaction>
</comment>
<dbReference type="PANTHER" id="PTHR38761:SF1">
    <property type="entry name" value="GLUTAMATE--CYSTEINE LIGASE"/>
    <property type="match status" value="1"/>
</dbReference>
<protein>
    <recommendedName>
        <fullName evidence="8">Glutamate--cysteine ligase</fullName>
        <ecNumber evidence="8">6.3.2.2</ecNumber>
    </recommendedName>
    <alternativeName>
        <fullName evidence="8">Gamma-ECS</fullName>
        <shortName evidence="8">GCS</shortName>
    </alternativeName>
    <alternativeName>
        <fullName evidence="8">Gamma-glutamylcysteine synthetase</fullName>
    </alternativeName>
</protein>
<evidence type="ECO:0000256" key="8">
    <source>
        <dbReference type="HAMAP-Rule" id="MF_00578"/>
    </source>
</evidence>
<evidence type="ECO:0000256" key="9">
    <source>
        <dbReference type="RuleBase" id="RU004391"/>
    </source>
</evidence>
<dbReference type="NCBIfam" id="TIGR01434">
    <property type="entry name" value="glu_cys_ligase"/>
    <property type="match status" value="1"/>
</dbReference>
<accession>A0A1D2QRH5</accession>
<comment type="pathway">
    <text evidence="1 8 9">Sulfur metabolism; glutathione biosynthesis; glutathione from L-cysteine and L-glutamate: step 1/2.</text>
</comment>
<dbReference type="AlphaFoldDB" id="A0A1D2QRH5"/>
<comment type="caution">
    <text evidence="11">The sequence shown here is derived from an EMBL/GenBank/DDBJ whole genome shotgun (WGS) entry which is preliminary data.</text>
</comment>
<sequence>MPTLTQTLQAIATCPNYAGIIHTVRGIEKESLRTTPEGTLATSMHPQALGSALTHPHMTTDYSEALLEFITSPNTDIELVLKQLYELHTYTYQHIGDEQLWVSSMPCMLGKENDIPIAQYGSSNSGVMKSIYRLGLGHRYGRSMQTIAGIHYNFSVPDELWMFLQSQENSNLSLKDFKTQGYFRLIRNFRRYFWLLVYLFGASPSVCKSFIKNRQHTLVPFGNDTSTLYAPFGTSLRIGDLGYQSNAQQSLIMTYNCLESYIQTLCCAITQTHPYYRNIGTKDNTGQYQQLNDSLLQIENEFYSVVRPKRTSQSGEPALSALAKRGVEYIEVRCLDLNPYNPVGINKQQMQFLDTFLLYCLLSDSPASDEVEHHYIQENQKRMVYQGRDPNLMIYDRGKERSMREWGHDIMVHLVQVANVLDNAIDASMYSNSVMTEAEKLQDDTLTPSARILIDMEEQQMSFYHLVMKLSLQHKQFFLEQTLNNPQNYRDMARSSLKKQEQIEHSDTMSLDHYLTNYFSQYACKAR</sequence>
<feature type="domain" description="Glutamate--cysteine ligase" evidence="10">
    <location>
        <begin position="16"/>
        <end position="382"/>
    </location>
</feature>
<proteinExistence type="inferred from homology"/>
<dbReference type="GO" id="GO:0005829">
    <property type="term" value="C:cytosol"/>
    <property type="evidence" value="ECO:0007669"/>
    <property type="project" value="TreeGrafter"/>
</dbReference>
<organism evidence="11 12">
    <name type="scientific">Candidatus Endobugula sertula</name>
    <name type="common">Bugula neritina bacterial symbiont</name>
    <dbReference type="NCBI Taxonomy" id="62101"/>
    <lineage>
        <taxon>Bacteria</taxon>
        <taxon>Pseudomonadati</taxon>
        <taxon>Pseudomonadota</taxon>
        <taxon>Gammaproteobacteria</taxon>
        <taxon>Cellvibrionales</taxon>
        <taxon>Cellvibrionaceae</taxon>
        <taxon>Candidatus Endobugula</taxon>
    </lineage>
</organism>
<evidence type="ECO:0000256" key="7">
    <source>
        <dbReference type="ARBA" id="ARBA00048819"/>
    </source>
</evidence>
<evidence type="ECO:0000256" key="6">
    <source>
        <dbReference type="ARBA" id="ARBA00022840"/>
    </source>
</evidence>
<keyword evidence="4 8" id="KW-0317">Glutathione biosynthesis</keyword>
<dbReference type="HAMAP" id="MF_00578">
    <property type="entry name" value="Glu_cys_ligase"/>
    <property type="match status" value="1"/>
</dbReference>
<dbReference type="Gene3D" id="3.30.590.20">
    <property type="match status" value="1"/>
</dbReference>
<keyword evidence="6 8" id="KW-0067">ATP-binding</keyword>
<evidence type="ECO:0000256" key="2">
    <source>
        <dbReference type="ARBA" id="ARBA00008772"/>
    </source>
</evidence>
<evidence type="ECO:0000313" key="12">
    <source>
        <dbReference type="Proteomes" id="UP000242502"/>
    </source>
</evidence>
<dbReference type="GO" id="GO:0006750">
    <property type="term" value="P:glutathione biosynthetic process"/>
    <property type="evidence" value="ECO:0007669"/>
    <property type="project" value="UniProtKB-UniRule"/>
</dbReference>
<dbReference type="GO" id="GO:0005524">
    <property type="term" value="F:ATP binding"/>
    <property type="evidence" value="ECO:0007669"/>
    <property type="project" value="UniProtKB-KW"/>
</dbReference>
<reference evidence="11 12" key="1">
    <citation type="journal article" date="2016" name="Appl. Environ. Microbiol.">
        <title>Lack of Overt Genome Reduction in the Bryostatin-Producing Bryozoan Symbiont "Candidatus Endobugula sertula".</title>
        <authorList>
            <person name="Miller I.J."/>
            <person name="Vanee N."/>
            <person name="Fong S.S."/>
            <person name="Lim-Fong G.E."/>
            <person name="Kwan J.C."/>
        </authorList>
    </citation>
    <scope>NUCLEOTIDE SEQUENCE [LARGE SCALE GENOMIC DNA]</scope>
    <source>
        <strain evidence="11">AB1-4</strain>
    </source>
</reference>
<evidence type="ECO:0000256" key="5">
    <source>
        <dbReference type="ARBA" id="ARBA00022741"/>
    </source>
</evidence>
<evidence type="ECO:0000259" key="10">
    <source>
        <dbReference type="Pfam" id="PF04262"/>
    </source>
</evidence>
<evidence type="ECO:0000256" key="1">
    <source>
        <dbReference type="ARBA" id="ARBA00005006"/>
    </source>
</evidence>
<dbReference type="InterPro" id="IPR014746">
    <property type="entry name" value="Gln_synth/guanido_kin_cat_dom"/>
</dbReference>
<keyword evidence="3 8" id="KW-0436">Ligase</keyword>
<dbReference type="InterPro" id="IPR006334">
    <property type="entry name" value="Glut_cys_ligase"/>
</dbReference>
<name>A0A1D2QRH5_9GAMM</name>
<dbReference type="InterPro" id="IPR007370">
    <property type="entry name" value="Glu_cys_ligase"/>
</dbReference>
<evidence type="ECO:0000256" key="4">
    <source>
        <dbReference type="ARBA" id="ARBA00022684"/>
    </source>
</evidence>
<dbReference type="UniPathway" id="UPA00142">
    <property type="reaction ID" value="UER00209"/>
</dbReference>
<dbReference type="PANTHER" id="PTHR38761">
    <property type="entry name" value="GLUTAMATE--CYSTEINE LIGASE"/>
    <property type="match status" value="1"/>
</dbReference>
<dbReference type="GO" id="GO:0046872">
    <property type="term" value="F:metal ion binding"/>
    <property type="evidence" value="ECO:0007669"/>
    <property type="project" value="TreeGrafter"/>
</dbReference>
<dbReference type="Proteomes" id="UP000242502">
    <property type="component" value="Unassembled WGS sequence"/>
</dbReference>
<evidence type="ECO:0000313" key="11">
    <source>
        <dbReference type="EMBL" id="ODS24143.1"/>
    </source>
</evidence>
<gene>
    <name evidence="8" type="primary">gshA</name>
    <name evidence="11" type="ORF">AB835_05280</name>
</gene>
<dbReference type="GO" id="GO:0004357">
    <property type="term" value="F:glutamate-cysteine ligase activity"/>
    <property type="evidence" value="ECO:0007669"/>
    <property type="project" value="UniProtKB-UniRule"/>
</dbReference>
<dbReference type="EMBL" id="MDLC01000013">
    <property type="protein sequence ID" value="ODS24143.1"/>
    <property type="molecule type" value="Genomic_DNA"/>
</dbReference>
<dbReference type="Pfam" id="PF04262">
    <property type="entry name" value="Glu_cys_ligase"/>
    <property type="match status" value="1"/>
</dbReference>
<dbReference type="STRING" id="62101.AB835_05280"/>